<gene>
    <name evidence="2" type="ORF">WSS_A22018</name>
</gene>
<proteinExistence type="predicted"/>
<feature type="domain" description="Methylase-associated X1" evidence="1">
    <location>
        <begin position="45"/>
        <end position="130"/>
    </location>
</feature>
<accession>K8XIA2</accession>
<dbReference type="EMBL" id="AJYC02000068">
    <property type="protein sequence ID" value="EKT80496.1"/>
    <property type="molecule type" value="Genomic_DNA"/>
</dbReference>
<evidence type="ECO:0000259" key="1">
    <source>
        <dbReference type="Pfam" id="PF20296"/>
    </source>
</evidence>
<name>K8XIA2_RHOOP</name>
<evidence type="ECO:0000313" key="3">
    <source>
        <dbReference type="Proteomes" id="UP000005951"/>
    </source>
</evidence>
<dbReference type="RefSeq" id="WP_005259803.1">
    <property type="nucleotide sequence ID" value="NZ_AJYC02000068.1"/>
</dbReference>
<dbReference type="InterPro" id="IPR046894">
    <property type="entry name" value="MTaX1"/>
</dbReference>
<dbReference type="Proteomes" id="UP000005951">
    <property type="component" value="Unassembled WGS sequence"/>
</dbReference>
<sequence>MNAIDDVIGAWEQVGWVAALREEVNGSSPNPTRVDLVRRKQRLALLVYAWKVTGEGKGRTGTNYRIQTTRSHDSDLLTEPKRLTIGFGIDAERGVLAVFDGWTKRATGRSSSVHIERGTLEAAQRDGYAEAGYPWDSRAATRIAQPDNLLPWISNQYETRTAAVHPVEHSIDHDAATIVADLWNAPTASWLRPGDRLVMADTAGESLLDTALWAVESVNVTIVNPGERYPRRRATFVCRRTGRVRNNAADLLRGLSGRRPRS</sequence>
<dbReference type="Pfam" id="PF20296">
    <property type="entry name" value="MTaX1"/>
    <property type="match status" value="1"/>
</dbReference>
<reference evidence="2 3" key="1">
    <citation type="journal article" date="2013" name="Genome Announc.">
        <title>Draft Genome Sequence of Rhodococcus opacus Strain M213 Shows a Diverse Catabolic Potential.</title>
        <authorList>
            <person name="Pathak A."/>
            <person name="Green S.J."/>
            <person name="Ogram A."/>
            <person name="Chauhan A."/>
        </authorList>
    </citation>
    <scope>NUCLEOTIDE SEQUENCE [LARGE SCALE GENOMIC DNA]</scope>
    <source>
        <strain evidence="2 3">M213</strain>
    </source>
</reference>
<comment type="caution">
    <text evidence="2">The sequence shown here is derived from an EMBL/GenBank/DDBJ whole genome shotgun (WGS) entry which is preliminary data.</text>
</comment>
<dbReference type="AlphaFoldDB" id="K8XIA2"/>
<organism evidence="2 3">
    <name type="scientific">Rhodococcus opacus M213</name>
    <dbReference type="NCBI Taxonomy" id="1129896"/>
    <lineage>
        <taxon>Bacteria</taxon>
        <taxon>Bacillati</taxon>
        <taxon>Actinomycetota</taxon>
        <taxon>Actinomycetes</taxon>
        <taxon>Mycobacteriales</taxon>
        <taxon>Nocardiaceae</taxon>
        <taxon>Rhodococcus</taxon>
    </lineage>
</organism>
<protein>
    <recommendedName>
        <fullName evidence="1">Methylase-associated X1 domain-containing protein</fullName>
    </recommendedName>
</protein>
<evidence type="ECO:0000313" key="2">
    <source>
        <dbReference type="EMBL" id="EKT80496.1"/>
    </source>
</evidence>